<name>A0AA88AN31_FICCA</name>
<comment type="caution">
    <text evidence="2">The sequence shown here is derived from an EMBL/GenBank/DDBJ whole genome shotgun (WGS) entry which is preliminary data.</text>
</comment>
<proteinExistence type="predicted"/>
<accession>A0AA88AN31</accession>
<feature type="region of interest" description="Disordered" evidence="1">
    <location>
        <begin position="1"/>
        <end position="22"/>
    </location>
</feature>
<evidence type="ECO:0000256" key="1">
    <source>
        <dbReference type="SAM" id="MobiDB-lite"/>
    </source>
</evidence>
<sequence>MQADDSGSQGGFFVDPSSNSSLDNGLSIRACLGTMCHGQERFRRQRLFGFVVLRFGNG</sequence>
<evidence type="ECO:0000313" key="3">
    <source>
        <dbReference type="Proteomes" id="UP001187192"/>
    </source>
</evidence>
<protein>
    <submittedName>
        <fullName evidence="2">Uncharacterized protein</fullName>
    </submittedName>
</protein>
<reference evidence="2" key="1">
    <citation type="submission" date="2023-07" db="EMBL/GenBank/DDBJ databases">
        <title>draft genome sequence of fig (Ficus carica).</title>
        <authorList>
            <person name="Takahashi T."/>
            <person name="Nishimura K."/>
        </authorList>
    </citation>
    <scope>NUCLEOTIDE SEQUENCE</scope>
</reference>
<dbReference type="EMBL" id="BTGU01000015">
    <property type="protein sequence ID" value="GMN43086.1"/>
    <property type="molecule type" value="Genomic_DNA"/>
</dbReference>
<keyword evidence="3" id="KW-1185">Reference proteome</keyword>
<organism evidence="2 3">
    <name type="scientific">Ficus carica</name>
    <name type="common">Common fig</name>
    <dbReference type="NCBI Taxonomy" id="3494"/>
    <lineage>
        <taxon>Eukaryota</taxon>
        <taxon>Viridiplantae</taxon>
        <taxon>Streptophyta</taxon>
        <taxon>Embryophyta</taxon>
        <taxon>Tracheophyta</taxon>
        <taxon>Spermatophyta</taxon>
        <taxon>Magnoliopsida</taxon>
        <taxon>eudicotyledons</taxon>
        <taxon>Gunneridae</taxon>
        <taxon>Pentapetalae</taxon>
        <taxon>rosids</taxon>
        <taxon>fabids</taxon>
        <taxon>Rosales</taxon>
        <taxon>Moraceae</taxon>
        <taxon>Ficeae</taxon>
        <taxon>Ficus</taxon>
    </lineage>
</organism>
<gene>
    <name evidence="2" type="ORF">TIFTF001_012296</name>
</gene>
<evidence type="ECO:0000313" key="2">
    <source>
        <dbReference type="EMBL" id="GMN43086.1"/>
    </source>
</evidence>
<dbReference type="AlphaFoldDB" id="A0AA88AN31"/>
<dbReference type="Proteomes" id="UP001187192">
    <property type="component" value="Unassembled WGS sequence"/>
</dbReference>